<name>A0ABN8NL89_9CNID</name>
<evidence type="ECO:0000313" key="2">
    <source>
        <dbReference type="EMBL" id="CAH3112151.1"/>
    </source>
</evidence>
<dbReference type="InterPro" id="IPR051077">
    <property type="entry name" value="Ca-dependent_lectin"/>
</dbReference>
<protein>
    <recommendedName>
        <fullName evidence="4">Short-chain collagen C4-like</fullName>
    </recommendedName>
</protein>
<feature type="region of interest" description="Disordered" evidence="1">
    <location>
        <begin position="1"/>
        <end position="74"/>
    </location>
</feature>
<evidence type="ECO:0008006" key="4">
    <source>
        <dbReference type="Google" id="ProtNLM"/>
    </source>
</evidence>
<accession>A0ABN8NL89</accession>
<proteinExistence type="predicted"/>
<evidence type="ECO:0000256" key="1">
    <source>
        <dbReference type="SAM" id="MobiDB-lite"/>
    </source>
</evidence>
<reference evidence="2 3" key="1">
    <citation type="submission" date="2022-05" db="EMBL/GenBank/DDBJ databases">
        <authorList>
            <consortium name="Genoscope - CEA"/>
            <person name="William W."/>
        </authorList>
    </citation>
    <scope>NUCLEOTIDE SEQUENCE [LARGE SCALE GENOMIC DNA]</scope>
</reference>
<comment type="caution">
    <text evidence="2">The sequence shown here is derived from an EMBL/GenBank/DDBJ whole genome shotgun (WGS) entry which is preliminary data.</text>
</comment>
<feature type="compositionally biased region" description="Low complexity" evidence="1">
    <location>
        <begin position="18"/>
        <end position="35"/>
    </location>
</feature>
<evidence type="ECO:0000313" key="3">
    <source>
        <dbReference type="Proteomes" id="UP001159405"/>
    </source>
</evidence>
<dbReference type="EMBL" id="CALNXK010000024">
    <property type="protein sequence ID" value="CAH3112151.1"/>
    <property type="molecule type" value="Genomic_DNA"/>
</dbReference>
<organism evidence="2 3">
    <name type="scientific">Porites lobata</name>
    <dbReference type="NCBI Taxonomy" id="104759"/>
    <lineage>
        <taxon>Eukaryota</taxon>
        <taxon>Metazoa</taxon>
        <taxon>Cnidaria</taxon>
        <taxon>Anthozoa</taxon>
        <taxon>Hexacorallia</taxon>
        <taxon>Scleractinia</taxon>
        <taxon>Fungiina</taxon>
        <taxon>Poritidae</taxon>
        <taxon>Porites</taxon>
    </lineage>
</organism>
<gene>
    <name evidence="2" type="ORF">PLOB_00020441</name>
</gene>
<dbReference type="Proteomes" id="UP001159405">
    <property type="component" value="Unassembled WGS sequence"/>
</dbReference>
<dbReference type="PANTHER" id="PTHR24024:SF18">
    <property type="entry name" value="SHORT-CHAIN COLLAGEN C4-LIKE"/>
    <property type="match status" value="1"/>
</dbReference>
<dbReference type="PANTHER" id="PTHR24024">
    <property type="entry name" value="PULMONARY SURFACTANT-ASSOCIATED PROTEIN A"/>
    <property type="match status" value="1"/>
</dbReference>
<sequence>MQNPGKGRVGPPGPPGKQGPAGPKGSKGKPGTNKPSPGPPGPKGDQGAVGKTGAQGPQGEKGEKGQDGAGNSGVQYVRWGRTTCPTGAQISTTLTLVVERTTSAFHTIKSSGYMYGTEYEVNDRDGKQRNLHDHEAPCVVCFAKSRGSMLMMPARNDCPSGWTEEYHGYLMTAYYNHKHSTDFICVDGDSEFVPGTHANKNGALLYPVEGVCGSLPCLPYVNGRELTCAVCTK</sequence>
<dbReference type="Pfam" id="PF01391">
    <property type="entry name" value="Collagen"/>
    <property type="match status" value="1"/>
</dbReference>
<keyword evidence="3" id="KW-1185">Reference proteome</keyword>
<dbReference type="InterPro" id="IPR008160">
    <property type="entry name" value="Collagen"/>
</dbReference>